<reference evidence="1" key="1">
    <citation type="submission" date="2023-06" db="EMBL/GenBank/DDBJ databases">
        <title>Reference genome for the Northern bat (Eptesicus nilssonii), a most northern bat species.</title>
        <authorList>
            <person name="Laine V.N."/>
            <person name="Pulliainen A.T."/>
            <person name="Lilley T.M."/>
        </authorList>
    </citation>
    <scope>NUCLEOTIDE SEQUENCE</scope>
    <source>
        <strain evidence="1">BLF_Eptnil</strain>
        <tissue evidence="1">Kidney</tissue>
    </source>
</reference>
<evidence type="ECO:0000313" key="1">
    <source>
        <dbReference type="EMBL" id="KAK1331662.1"/>
    </source>
</evidence>
<protein>
    <submittedName>
        <fullName evidence="1">Uncharacterized protein</fullName>
    </submittedName>
</protein>
<proteinExistence type="predicted"/>
<dbReference type="AlphaFoldDB" id="A0AA40HIW4"/>
<comment type="caution">
    <text evidence="1">The sequence shown here is derived from an EMBL/GenBank/DDBJ whole genome shotgun (WGS) entry which is preliminary data.</text>
</comment>
<evidence type="ECO:0000313" key="2">
    <source>
        <dbReference type="Proteomes" id="UP001177744"/>
    </source>
</evidence>
<dbReference type="EMBL" id="JAULJE010000020">
    <property type="protein sequence ID" value="KAK1331662.1"/>
    <property type="molecule type" value="Genomic_DNA"/>
</dbReference>
<dbReference type="Proteomes" id="UP001177744">
    <property type="component" value="Unassembled WGS sequence"/>
</dbReference>
<name>A0AA40HIW4_CNENI</name>
<accession>A0AA40HIW4</accession>
<feature type="non-terminal residue" evidence="1">
    <location>
        <position position="145"/>
    </location>
</feature>
<keyword evidence="2" id="KW-1185">Reference proteome</keyword>
<gene>
    <name evidence="1" type="ORF">QTO34_009634</name>
</gene>
<sequence length="145" mass="16794">MEVIEIQCDSDLKAKFSEVGVPEFYKYLPARFENTQKFAYEIISMFEVVIGKGKEVVKLIVVSVVKVEVEGMEEVGVVVEMEVVMVMVELELRLVLVLSRQSARQRWKKRMVERYSHVLEKDMISIRVKAIRLSTEASTCAFQRE</sequence>
<organism evidence="1 2">
    <name type="scientific">Cnephaeus nilssonii</name>
    <name type="common">Northern bat</name>
    <name type="synonym">Eptesicus nilssonii</name>
    <dbReference type="NCBI Taxonomy" id="3371016"/>
    <lineage>
        <taxon>Eukaryota</taxon>
        <taxon>Metazoa</taxon>
        <taxon>Chordata</taxon>
        <taxon>Craniata</taxon>
        <taxon>Vertebrata</taxon>
        <taxon>Euteleostomi</taxon>
        <taxon>Mammalia</taxon>
        <taxon>Eutheria</taxon>
        <taxon>Laurasiatheria</taxon>
        <taxon>Chiroptera</taxon>
        <taxon>Yangochiroptera</taxon>
        <taxon>Vespertilionidae</taxon>
        <taxon>Cnephaeus</taxon>
    </lineage>
</organism>